<dbReference type="OrthoDB" id="9781032at2"/>
<dbReference type="Gene3D" id="3.40.630.10">
    <property type="entry name" value="Zn peptidases"/>
    <property type="match status" value="1"/>
</dbReference>
<comment type="similarity">
    <text evidence="1">Belongs to the peptidase M20A family.</text>
</comment>
<dbReference type="FunFam" id="3.30.70.360:FF:000004">
    <property type="entry name" value="Peptidase M20 domain-containing protein 2"/>
    <property type="match status" value="1"/>
</dbReference>
<evidence type="ECO:0000313" key="4">
    <source>
        <dbReference type="Proteomes" id="UP000322267"/>
    </source>
</evidence>
<dbReference type="PANTHER" id="PTHR30575">
    <property type="entry name" value="PEPTIDASE M20"/>
    <property type="match status" value="1"/>
</dbReference>
<dbReference type="EMBL" id="VTEI01000003">
    <property type="protein sequence ID" value="TYS17811.1"/>
    <property type="molecule type" value="Genomic_DNA"/>
</dbReference>
<name>A0A5D4NVU5_9BACI</name>
<organism evidence="3 4">
    <name type="scientific">Rossellomorea vietnamensis</name>
    <dbReference type="NCBI Taxonomy" id="218284"/>
    <lineage>
        <taxon>Bacteria</taxon>
        <taxon>Bacillati</taxon>
        <taxon>Bacillota</taxon>
        <taxon>Bacilli</taxon>
        <taxon>Bacillales</taxon>
        <taxon>Bacillaceae</taxon>
        <taxon>Rossellomorea</taxon>
    </lineage>
</organism>
<dbReference type="InterPro" id="IPR036264">
    <property type="entry name" value="Bact_exopeptidase_dim_dom"/>
</dbReference>
<evidence type="ECO:0000313" key="3">
    <source>
        <dbReference type="EMBL" id="TYS17811.1"/>
    </source>
</evidence>
<dbReference type="InterPro" id="IPR011650">
    <property type="entry name" value="Peptidase_M20_dimer"/>
</dbReference>
<feature type="domain" description="Peptidase M20 dimerisation" evidence="2">
    <location>
        <begin position="173"/>
        <end position="263"/>
    </location>
</feature>
<dbReference type="Gene3D" id="3.30.70.360">
    <property type="match status" value="1"/>
</dbReference>
<dbReference type="NCBIfam" id="TIGR01891">
    <property type="entry name" value="amidohydrolases"/>
    <property type="match status" value="1"/>
</dbReference>
<dbReference type="InterPro" id="IPR017144">
    <property type="entry name" value="Xaa-Arg_dipeptidase"/>
</dbReference>
<comment type="caution">
    <text evidence="3">The sequence shown here is derived from an EMBL/GenBank/DDBJ whole genome shotgun (WGS) entry which is preliminary data.</text>
</comment>
<dbReference type="SUPFAM" id="SSF55031">
    <property type="entry name" value="Bacterial exopeptidase dimerisation domain"/>
    <property type="match status" value="1"/>
</dbReference>
<dbReference type="SUPFAM" id="SSF53187">
    <property type="entry name" value="Zn-dependent exopeptidases"/>
    <property type="match status" value="1"/>
</dbReference>
<accession>A0A5D4NVU5</accession>
<dbReference type="CDD" id="cd05672">
    <property type="entry name" value="M20_ACY1L2-like"/>
    <property type="match status" value="1"/>
</dbReference>
<protein>
    <recommendedName>
        <fullName evidence="1">Peptidase M20 domain-containing protein 2</fullName>
    </recommendedName>
</protein>
<evidence type="ECO:0000256" key="1">
    <source>
        <dbReference type="PIRNR" id="PIRNR037226"/>
    </source>
</evidence>
<dbReference type="PANTHER" id="PTHR30575:SF0">
    <property type="entry name" value="XAA-ARG DIPEPTIDASE"/>
    <property type="match status" value="1"/>
</dbReference>
<dbReference type="GO" id="GO:0016805">
    <property type="term" value="F:dipeptidase activity"/>
    <property type="evidence" value="ECO:0007669"/>
    <property type="project" value="InterPro"/>
</dbReference>
<dbReference type="AlphaFoldDB" id="A0A5D4NVU5"/>
<reference evidence="3 4" key="1">
    <citation type="submission" date="2019-08" db="EMBL/GenBank/DDBJ databases">
        <title>Bacillus genomes from the desert of Cuatro Cienegas, Coahuila.</title>
        <authorList>
            <person name="Olmedo-Alvarez G."/>
        </authorList>
    </citation>
    <scope>NUCLEOTIDE SEQUENCE [LARGE SCALE GENOMIC DNA]</scope>
    <source>
        <strain evidence="3 4">CH34_1T</strain>
    </source>
</reference>
<gene>
    <name evidence="3" type="ORF">FZC78_08135</name>
</gene>
<proteinExistence type="inferred from homology"/>
<dbReference type="GO" id="GO:0005737">
    <property type="term" value="C:cytoplasm"/>
    <property type="evidence" value="ECO:0007669"/>
    <property type="project" value="TreeGrafter"/>
</dbReference>
<dbReference type="InterPro" id="IPR002933">
    <property type="entry name" value="Peptidase_M20"/>
</dbReference>
<dbReference type="PIRSF" id="PIRSF037226">
    <property type="entry name" value="Amidohydrolase_ACY1L2_prd"/>
    <property type="match status" value="1"/>
</dbReference>
<dbReference type="Pfam" id="PF07687">
    <property type="entry name" value="M20_dimer"/>
    <property type="match status" value="1"/>
</dbReference>
<dbReference type="RefSeq" id="WP_148939201.1">
    <property type="nucleotide sequence ID" value="NZ_VTEI01000003.1"/>
</dbReference>
<dbReference type="InterPro" id="IPR017439">
    <property type="entry name" value="Amidohydrolase"/>
</dbReference>
<sequence>MNPLKQRVAEEIDGLKTIFDEISIYIGENPELGHEEFKASKVLSETLEKHGFEVEMGTCGLPTAFRAVIDSGKEGPAIGFMAEYDALPEVGHACGHNLIGTMGIAAGIGLSKVLSETGGKVIVYGTPAEETRGGKVTMAEEGVFEELDAALMVHPLNSYVKSGSSLAMDAIQFEFFGKPTHAAASPQDGINALDAVIGTFNSINALRQHILPSARIHGIITEGGKAANVTPDYAVAQFYVRGKTREYVNELTEKVKKCAEGAALQTGAEMKHSFYEFSYDDMITNAGLSDAFTAELIALGVSPSEVHEQRDGSGSLDMGNVSQVVPSIHPYIKITDGPFACHTHEFREAAMTDEARGAMILGAKAMALTGVEVLVNKELLAKVKAEFALQHGDILEPARTK</sequence>
<dbReference type="Pfam" id="PF01546">
    <property type="entry name" value="Peptidase_M20"/>
    <property type="match status" value="1"/>
</dbReference>
<evidence type="ECO:0000259" key="2">
    <source>
        <dbReference type="Pfam" id="PF07687"/>
    </source>
</evidence>
<dbReference type="GO" id="GO:0071713">
    <property type="term" value="F:para-aminobenzoyl-glutamate hydrolase activity"/>
    <property type="evidence" value="ECO:0007669"/>
    <property type="project" value="TreeGrafter"/>
</dbReference>
<dbReference type="GO" id="GO:0046657">
    <property type="term" value="P:folic acid catabolic process"/>
    <property type="evidence" value="ECO:0007669"/>
    <property type="project" value="TreeGrafter"/>
</dbReference>
<dbReference type="InterPro" id="IPR052030">
    <property type="entry name" value="Peptidase_M20/M20A_hydrolases"/>
</dbReference>
<dbReference type="Proteomes" id="UP000322267">
    <property type="component" value="Unassembled WGS sequence"/>
</dbReference>